<dbReference type="Pfam" id="PF00612">
    <property type="entry name" value="IQ"/>
    <property type="match status" value="2"/>
</dbReference>
<feature type="compositionally biased region" description="Basic and acidic residues" evidence="2">
    <location>
        <begin position="1"/>
        <end position="11"/>
    </location>
</feature>
<evidence type="ECO:0000313" key="3">
    <source>
        <dbReference type="EMBL" id="CAD2216027.1"/>
    </source>
</evidence>
<feature type="coiled-coil region" evidence="1">
    <location>
        <begin position="118"/>
        <end position="145"/>
    </location>
</feature>
<accession>A0A7G2CAU1</accession>
<feature type="compositionally biased region" description="Basic and acidic residues" evidence="2">
    <location>
        <begin position="22"/>
        <end position="32"/>
    </location>
</feature>
<feature type="compositionally biased region" description="Basic and acidic residues" evidence="2">
    <location>
        <begin position="64"/>
        <end position="75"/>
    </location>
</feature>
<protein>
    <submittedName>
        <fullName evidence="3">IQ calmodulin-binding motif containing protein, putative</fullName>
    </submittedName>
</protein>
<evidence type="ECO:0000313" key="4">
    <source>
        <dbReference type="Proteomes" id="UP000515908"/>
    </source>
</evidence>
<name>A0A7G2CAU1_9TRYP</name>
<feature type="region of interest" description="Disordered" evidence="2">
    <location>
        <begin position="177"/>
        <end position="456"/>
    </location>
</feature>
<dbReference type="Proteomes" id="UP000515908">
    <property type="component" value="Chromosome 06"/>
</dbReference>
<sequence>MELHMRSREAAKEEEEPTYEADFDRELDHEDLQDTEADDNAARDKAAVDIQRVTRGWLARKNKKPQEDDPYRELGDEPTLPLEGDRVDEPEQEDEEDYEAQRRAHEEQTQAALKLQSFARMVNAKKQYEEELRLARLKAAEEIQAKQTRSTTEVQRVGRGYIARRGLGAQRWEITMNAPPADKSDESLATVPAEHEDDWRELEEEPRRLAAEEEGLVPLADGDEEAPRLTAEEHKSGEWRELEEPEEEPKRLAAEEEGLVPLADGDEEAPRLTAEEHKSGEWRELEEPEEEPRRLAAEEEGLVPLADGDEEAPRLTAEEHKSGEWRELEEPEEEPRRLAAEEEGLVPLADGDEEAPRLTAEEHKSGEWRELEEPEEEPKRLAAEEEGRVRAYPEEDEPMPLSTQAEVAAERYHEEEEEGPRALADADEEPPRLTAEEHKSGVVARACRTAKKNPSD</sequence>
<feature type="compositionally biased region" description="Basic and acidic residues" evidence="2">
    <location>
        <begin position="311"/>
        <end position="340"/>
    </location>
</feature>
<feature type="compositionally biased region" description="Acidic residues" evidence="2">
    <location>
        <begin position="12"/>
        <end position="21"/>
    </location>
</feature>
<feature type="compositionally biased region" description="Basic and acidic residues" evidence="2">
    <location>
        <begin position="354"/>
        <end position="393"/>
    </location>
</feature>
<evidence type="ECO:0000256" key="1">
    <source>
        <dbReference type="SAM" id="Coils"/>
    </source>
</evidence>
<keyword evidence="1" id="KW-0175">Coiled coil</keyword>
<dbReference type="AlphaFoldDB" id="A0A7G2CAU1"/>
<dbReference type="EMBL" id="LR877150">
    <property type="protein sequence ID" value="CAD2216027.1"/>
    <property type="molecule type" value="Genomic_DNA"/>
</dbReference>
<feature type="compositionally biased region" description="Basic and acidic residues" evidence="2">
    <location>
        <begin position="429"/>
        <end position="440"/>
    </location>
</feature>
<dbReference type="InterPro" id="IPR000048">
    <property type="entry name" value="IQ_motif_EF-hand-BS"/>
</dbReference>
<keyword evidence="4" id="KW-1185">Reference proteome</keyword>
<organism evidence="3 4">
    <name type="scientific">Angomonas deanei</name>
    <dbReference type="NCBI Taxonomy" id="59799"/>
    <lineage>
        <taxon>Eukaryota</taxon>
        <taxon>Discoba</taxon>
        <taxon>Euglenozoa</taxon>
        <taxon>Kinetoplastea</taxon>
        <taxon>Metakinetoplastina</taxon>
        <taxon>Trypanosomatida</taxon>
        <taxon>Trypanosomatidae</taxon>
        <taxon>Strigomonadinae</taxon>
        <taxon>Angomonas</taxon>
    </lineage>
</organism>
<dbReference type="VEuPathDB" id="TriTrypDB:ADEAN_000348500"/>
<proteinExistence type="predicted"/>
<evidence type="ECO:0000256" key="2">
    <source>
        <dbReference type="SAM" id="MobiDB-lite"/>
    </source>
</evidence>
<reference evidence="3 4" key="1">
    <citation type="submission" date="2020-08" db="EMBL/GenBank/DDBJ databases">
        <authorList>
            <person name="Newling K."/>
            <person name="Davey J."/>
            <person name="Forrester S."/>
        </authorList>
    </citation>
    <scope>NUCLEOTIDE SEQUENCE [LARGE SCALE GENOMIC DNA]</scope>
    <source>
        <strain evidence="4">Crithidia deanei Carvalho (ATCC PRA-265)</strain>
    </source>
</reference>
<feature type="compositionally biased region" description="Basic and acidic residues" evidence="2">
    <location>
        <begin position="99"/>
        <end position="108"/>
    </location>
</feature>
<feature type="compositionally biased region" description="Basic and acidic residues" evidence="2">
    <location>
        <begin position="225"/>
        <end position="254"/>
    </location>
</feature>
<dbReference type="PROSITE" id="PS50096">
    <property type="entry name" value="IQ"/>
    <property type="match status" value="3"/>
</dbReference>
<dbReference type="SMART" id="SM00015">
    <property type="entry name" value="IQ"/>
    <property type="match status" value="3"/>
</dbReference>
<gene>
    <name evidence="3" type="ORF">ADEAN_000348500</name>
</gene>
<feature type="region of interest" description="Disordered" evidence="2">
    <location>
        <begin position="1"/>
        <end position="108"/>
    </location>
</feature>
<feature type="compositionally biased region" description="Basic and acidic residues" evidence="2">
    <location>
        <begin position="268"/>
        <end position="297"/>
    </location>
</feature>